<evidence type="ECO:0000259" key="1">
    <source>
        <dbReference type="Pfam" id="PF25597"/>
    </source>
</evidence>
<name>A0AAD4VRZ1_PRUDU</name>
<organism evidence="2 3">
    <name type="scientific">Prunus dulcis</name>
    <name type="common">Almond</name>
    <name type="synonym">Amygdalus dulcis</name>
    <dbReference type="NCBI Taxonomy" id="3755"/>
    <lineage>
        <taxon>Eukaryota</taxon>
        <taxon>Viridiplantae</taxon>
        <taxon>Streptophyta</taxon>
        <taxon>Embryophyta</taxon>
        <taxon>Tracheophyta</taxon>
        <taxon>Spermatophyta</taxon>
        <taxon>Magnoliopsida</taxon>
        <taxon>eudicotyledons</taxon>
        <taxon>Gunneridae</taxon>
        <taxon>Pentapetalae</taxon>
        <taxon>rosids</taxon>
        <taxon>fabids</taxon>
        <taxon>Rosales</taxon>
        <taxon>Rosaceae</taxon>
        <taxon>Amygdaloideae</taxon>
        <taxon>Amygdaleae</taxon>
        <taxon>Prunus</taxon>
    </lineage>
</organism>
<sequence length="173" mass="19418">MPSKVLANKSPYFRLMQKLPDIGYLRVFGTTVYPCLRGTNSHKLQPRTAACVFMGYLMGYKGVLCYNCSTQRFVISRHVIHDELVYPFKHPSTFHSNILSSVSPSLSINLHSTLVLSSETLVSHANHPSSSPSRREFFSCCTIASRSSRCFFLFGSASSGFFSSFVRRAYASY</sequence>
<evidence type="ECO:0000313" key="3">
    <source>
        <dbReference type="Proteomes" id="UP001054821"/>
    </source>
</evidence>
<proteinExistence type="predicted"/>
<evidence type="ECO:0000313" key="2">
    <source>
        <dbReference type="EMBL" id="KAI5330225.1"/>
    </source>
</evidence>
<comment type="caution">
    <text evidence="2">The sequence shown here is derived from an EMBL/GenBank/DDBJ whole genome shotgun (WGS) entry which is preliminary data.</text>
</comment>
<protein>
    <recommendedName>
        <fullName evidence="1">Retroviral polymerase SH3-like domain-containing protein</fullName>
    </recommendedName>
</protein>
<dbReference type="Pfam" id="PF25597">
    <property type="entry name" value="SH3_retrovirus"/>
    <property type="match status" value="1"/>
</dbReference>
<feature type="domain" description="Retroviral polymerase SH3-like" evidence="1">
    <location>
        <begin position="31"/>
        <end position="91"/>
    </location>
</feature>
<dbReference type="EMBL" id="JAJFAZ020000005">
    <property type="protein sequence ID" value="KAI5330225.1"/>
    <property type="molecule type" value="Genomic_DNA"/>
</dbReference>
<dbReference type="Proteomes" id="UP001054821">
    <property type="component" value="Chromosome 5"/>
</dbReference>
<dbReference type="InterPro" id="IPR057670">
    <property type="entry name" value="SH3_retrovirus"/>
</dbReference>
<reference evidence="2 3" key="1">
    <citation type="journal article" date="2022" name="G3 (Bethesda)">
        <title>Whole-genome sequence and methylome profiling of the almond [Prunus dulcis (Mill.) D.A. Webb] cultivar 'Nonpareil'.</title>
        <authorList>
            <person name="D'Amico-Willman K.M."/>
            <person name="Ouma W.Z."/>
            <person name="Meulia T."/>
            <person name="Sideli G.M."/>
            <person name="Gradziel T.M."/>
            <person name="Fresnedo-Ramirez J."/>
        </authorList>
    </citation>
    <scope>NUCLEOTIDE SEQUENCE [LARGE SCALE GENOMIC DNA]</scope>
    <source>
        <strain evidence="2">Clone GOH B32 T37-40</strain>
    </source>
</reference>
<dbReference type="AlphaFoldDB" id="A0AAD4VRZ1"/>
<accession>A0AAD4VRZ1</accession>
<keyword evidence="3" id="KW-1185">Reference proteome</keyword>
<gene>
    <name evidence="2" type="ORF">L3X38_029623</name>
</gene>